<gene>
    <name evidence="1" type="ORF">Sradi_6981100</name>
</gene>
<reference evidence="1" key="1">
    <citation type="submission" date="2020-06" db="EMBL/GenBank/DDBJ databases">
        <authorList>
            <person name="Li T."/>
            <person name="Hu X."/>
            <person name="Zhang T."/>
            <person name="Song X."/>
            <person name="Zhang H."/>
            <person name="Dai N."/>
            <person name="Sheng W."/>
            <person name="Hou X."/>
            <person name="Wei L."/>
        </authorList>
    </citation>
    <scope>NUCLEOTIDE SEQUENCE</scope>
    <source>
        <strain evidence="1">G02</strain>
        <tissue evidence="1">Leaf</tissue>
    </source>
</reference>
<dbReference type="EMBL" id="JACGWJ010000411">
    <property type="protein sequence ID" value="KAL0292668.1"/>
    <property type="molecule type" value="Genomic_DNA"/>
</dbReference>
<evidence type="ECO:0000313" key="1">
    <source>
        <dbReference type="EMBL" id="KAL0292668.1"/>
    </source>
</evidence>
<name>A0AAW2JFR4_SESRA</name>
<reference evidence="1" key="2">
    <citation type="journal article" date="2024" name="Plant">
        <title>Genomic evolution and insights into agronomic trait innovations of Sesamum species.</title>
        <authorList>
            <person name="Miao H."/>
            <person name="Wang L."/>
            <person name="Qu L."/>
            <person name="Liu H."/>
            <person name="Sun Y."/>
            <person name="Le M."/>
            <person name="Wang Q."/>
            <person name="Wei S."/>
            <person name="Zheng Y."/>
            <person name="Lin W."/>
            <person name="Duan Y."/>
            <person name="Cao H."/>
            <person name="Xiong S."/>
            <person name="Wang X."/>
            <person name="Wei L."/>
            <person name="Li C."/>
            <person name="Ma Q."/>
            <person name="Ju M."/>
            <person name="Zhao R."/>
            <person name="Li G."/>
            <person name="Mu C."/>
            <person name="Tian Q."/>
            <person name="Mei H."/>
            <person name="Zhang T."/>
            <person name="Gao T."/>
            <person name="Zhang H."/>
        </authorList>
    </citation>
    <scope>NUCLEOTIDE SEQUENCE</scope>
    <source>
        <strain evidence="1">G02</strain>
    </source>
</reference>
<comment type="caution">
    <text evidence="1">The sequence shown here is derived from an EMBL/GenBank/DDBJ whole genome shotgun (WGS) entry which is preliminary data.</text>
</comment>
<proteinExistence type="predicted"/>
<dbReference type="AlphaFoldDB" id="A0AAW2JFR4"/>
<protein>
    <submittedName>
        <fullName evidence="1">Uncharacterized protein</fullName>
    </submittedName>
</protein>
<organism evidence="1">
    <name type="scientific">Sesamum radiatum</name>
    <name type="common">Black benniseed</name>
    <dbReference type="NCBI Taxonomy" id="300843"/>
    <lineage>
        <taxon>Eukaryota</taxon>
        <taxon>Viridiplantae</taxon>
        <taxon>Streptophyta</taxon>
        <taxon>Embryophyta</taxon>
        <taxon>Tracheophyta</taxon>
        <taxon>Spermatophyta</taxon>
        <taxon>Magnoliopsida</taxon>
        <taxon>eudicotyledons</taxon>
        <taxon>Gunneridae</taxon>
        <taxon>Pentapetalae</taxon>
        <taxon>asterids</taxon>
        <taxon>lamiids</taxon>
        <taxon>Lamiales</taxon>
        <taxon>Pedaliaceae</taxon>
        <taxon>Sesamum</taxon>
    </lineage>
</organism>
<accession>A0AAW2JFR4</accession>
<sequence length="131" mass="15240">MVSDFGCPWYGDSDENLLHSLFRCHYPRLIWTLSGLSDTAYNADHNCTESWIRGLYRTLDREGFQRALLVCWFIWWAHNKFLFGNLDVSATDLLERLASYEASLRKRHLGAESLEATRQALHRIPGMPHIV</sequence>